<organism evidence="5 6">
    <name type="scientific">Bauldia litoralis</name>
    <dbReference type="NCBI Taxonomy" id="665467"/>
    <lineage>
        <taxon>Bacteria</taxon>
        <taxon>Pseudomonadati</taxon>
        <taxon>Pseudomonadota</taxon>
        <taxon>Alphaproteobacteria</taxon>
        <taxon>Hyphomicrobiales</taxon>
        <taxon>Kaistiaceae</taxon>
        <taxon>Bauldia</taxon>
    </lineage>
</organism>
<evidence type="ECO:0000313" key="5">
    <source>
        <dbReference type="EMBL" id="SDB06822.1"/>
    </source>
</evidence>
<proteinExistence type="predicted"/>
<keyword evidence="2" id="KW-0238">DNA-binding</keyword>
<dbReference type="InterPro" id="IPR011991">
    <property type="entry name" value="ArsR-like_HTH"/>
</dbReference>
<dbReference type="PANTHER" id="PTHR43132">
    <property type="entry name" value="ARSENICAL RESISTANCE OPERON REPRESSOR ARSR-RELATED"/>
    <property type="match status" value="1"/>
</dbReference>
<dbReference type="OrthoDB" id="9804742at2"/>
<dbReference type="InterPro" id="IPR036390">
    <property type="entry name" value="WH_DNA-bd_sf"/>
</dbReference>
<evidence type="ECO:0000259" key="4">
    <source>
        <dbReference type="PROSITE" id="PS50987"/>
    </source>
</evidence>
<keyword evidence="1" id="KW-0805">Transcription regulation</keyword>
<dbReference type="Gene3D" id="1.10.10.10">
    <property type="entry name" value="Winged helix-like DNA-binding domain superfamily/Winged helix DNA-binding domain"/>
    <property type="match status" value="1"/>
</dbReference>
<feature type="domain" description="HTH arsR-type" evidence="4">
    <location>
        <begin position="1"/>
        <end position="95"/>
    </location>
</feature>
<sequence length="122" mass="13251">MDDQSAIEALAALAQPTRLNIFRRLVAAGNTELPAGEIARFLDVPHNTLSTHLSVLSRAGLVSSTRDGRIIRYRAELDRIRSLVAFLTDDCCGGRPELCAPLIDDLSRSAGLSRMQDETTDG</sequence>
<dbReference type="SMART" id="SM00418">
    <property type="entry name" value="HTH_ARSR"/>
    <property type="match status" value="1"/>
</dbReference>
<evidence type="ECO:0000256" key="3">
    <source>
        <dbReference type="ARBA" id="ARBA00023163"/>
    </source>
</evidence>
<keyword evidence="3" id="KW-0804">Transcription</keyword>
<dbReference type="GO" id="GO:0003700">
    <property type="term" value="F:DNA-binding transcription factor activity"/>
    <property type="evidence" value="ECO:0007669"/>
    <property type="project" value="InterPro"/>
</dbReference>
<dbReference type="InterPro" id="IPR001845">
    <property type="entry name" value="HTH_ArsR_DNA-bd_dom"/>
</dbReference>
<dbReference type="EMBL" id="FMXQ01000001">
    <property type="protein sequence ID" value="SDB06822.1"/>
    <property type="molecule type" value="Genomic_DNA"/>
</dbReference>
<reference evidence="5 6" key="1">
    <citation type="submission" date="2016-10" db="EMBL/GenBank/DDBJ databases">
        <authorList>
            <person name="de Groot N.N."/>
        </authorList>
    </citation>
    <scope>NUCLEOTIDE SEQUENCE [LARGE SCALE GENOMIC DNA]</scope>
    <source>
        <strain evidence="5 6">ATCC 35022</strain>
    </source>
</reference>
<dbReference type="CDD" id="cd00090">
    <property type="entry name" value="HTH_ARSR"/>
    <property type="match status" value="1"/>
</dbReference>
<dbReference type="PRINTS" id="PR00778">
    <property type="entry name" value="HTHARSR"/>
</dbReference>
<dbReference type="Pfam" id="PF12840">
    <property type="entry name" value="HTH_20"/>
    <property type="match status" value="1"/>
</dbReference>
<dbReference type="PANTHER" id="PTHR43132:SF2">
    <property type="entry name" value="ARSENICAL RESISTANCE OPERON REPRESSOR ARSR-RELATED"/>
    <property type="match status" value="1"/>
</dbReference>
<dbReference type="RefSeq" id="WP_090874618.1">
    <property type="nucleotide sequence ID" value="NZ_FMXQ01000001.1"/>
</dbReference>
<dbReference type="InterPro" id="IPR051011">
    <property type="entry name" value="Metal_resp_trans_reg"/>
</dbReference>
<evidence type="ECO:0000256" key="2">
    <source>
        <dbReference type="ARBA" id="ARBA00023125"/>
    </source>
</evidence>
<dbReference type="STRING" id="665467.SAMN02982931_00515"/>
<protein>
    <submittedName>
        <fullName evidence="5">Transcriptional regulator, ArsR family</fullName>
    </submittedName>
</protein>
<dbReference type="NCBIfam" id="NF033788">
    <property type="entry name" value="HTH_metalloreg"/>
    <property type="match status" value="1"/>
</dbReference>
<dbReference type="PROSITE" id="PS50987">
    <property type="entry name" value="HTH_ARSR_2"/>
    <property type="match status" value="1"/>
</dbReference>
<evidence type="ECO:0000256" key="1">
    <source>
        <dbReference type="ARBA" id="ARBA00023015"/>
    </source>
</evidence>
<dbReference type="Proteomes" id="UP000199071">
    <property type="component" value="Unassembled WGS sequence"/>
</dbReference>
<name>A0A1G6AEL9_9HYPH</name>
<evidence type="ECO:0000313" key="6">
    <source>
        <dbReference type="Proteomes" id="UP000199071"/>
    </source>
</evidence>
<dbReference type="GO" id="GO:0003677">
    <property type="term" value="F:DNA binding"/>
    <property type="evidence" value="ECO:0007669"/>
    <property type="project" value="UniProtKB-KW"/>
</dbReference>
<dbReference type="AlphaFoldDB" id="A0A1G6AEL9"/>
<dbReference type="SUPFAM" id="SSF46785">
    <property type="entry name" value="Winged helix' DNA-binding domain"/>
    <property type="match status" value="1"/>
</dbReference>
<dbReference type="InterPro" id="IPR036388">
    <property type="entry name" value="WH-like_DNA-bd_sf"/>
</dbReference>
<gene>
    <name evidence="5" type="ORF">SAMN02982931_00515</name>
</gene>
<keyword evidence="6" id="KW-1185">Reference proteome</keyword>
<accession>A0A1G6AEL9</accession>